<evidence type="ECO:0000256" key="5">
    <source>
        <dbReference type="SAM" id="Phobius"/>
    </source>
</evidence>
<comment type="subcellular location">
    <subcellularLocation>
        <location evidence="1">Membrane</location>
        <topology evidence="1">Multi-pass membrane protein</topology>
    </subcellularLocation>
</comment>
<evidence type="ECO:0000313" key="7">
    <source>
        <dbReference type="EMBL" id="VIO69662.1"/>
    </source>
</evidence>
<evidence type="ECO:0000259" key="6">
    <source>
        <dbReference type="Pfam" id="PF00892"/>
    </source>
</evidence>
<feature type="transmembrane region" description="Helical" evidence="5">
    <location>
        <begin position="190"/>
        <end position="213"/>
    </location>
</feature>
<sequence>MIRKSVKRFSERIMPKQTASTGGVTAPVPTSTPSIAAPGARGWRDYALLLALACCWSSTYPLTKIGLGSIPPITFISARSLVAAGFLLIVLRLRGMRIPTDLKAWKLFAVQQTINSTVPFLVITWAQLYVPASNTVVLASTTPIFAFLITWTITRHEPASLLKLIGAVLGLAGTVAIIGLDALGGFGKEIFAEIAILLATVSFACATIFGLRLSDYDPMVVAAGSLLFGGTVLLPLALIVDQPWTLHPTPQALAATIIMGIFSSAFGLMLFYMCLTRLGTLTTNAQGYLRIPIGVALSVVLLGETVPSNLALGLVLVMAGVAAMTVPGETFKRGLRRLRK</sequence>
<feature type="transmembrane region" description="Helical" evidence="5">
    <location>
        <begin position="287"/>
        <end position="304"/>
    </location>
</feature>
<reference evidence="7" key="1">
    <citation type="submission" date="2019-02" db="EMBL/GenBank/DDBJ databases">
        <authorList>
            <person name="Pothier F.J."/>
        </authorList>
    </citation>
    <scope>NUCLEOTIDE SEQUENCE</scope>
    <source>
        <strain evidence="7">CI-1B</strain>
    </source>
</reference>
<name>A0A508T310_9BRAD</name>
<evidence type="ECO:0000313" key="8">
    <source>
        <dbReference type="Proteomes" id="UP000328092"/>
    </source>
</evidence>
<feature type="domain" description="EamA" evidence="6">
    <location>
        <begin position="47"/>
        <end position="178"/>
    </location>
</feature>
<dbReference type="Pfam" id="PF00892">
    <property type="entry name" value="EamA"/>
    <property type="match status" value="2"/>
</dbReference>
<dbReference type="SUPFAM" id="SSF103481">
    <property type="entry name" value="Multidrug resistance efflux transporter EmrE"/>
    <property type="match status" value="2"/>
</dbReference>
<keyword evidence="4 5" id="KW-0472">Membrane</keyword>
<keyword evidence="2 5" id="KW-0812">Transmembrane</keyword>
<protein>
    <submittedName>
        <fullName evidence="7">Inner membrane transporter YedA</fullName>
    </submittedName>
</protein>
<evidence type="ECO:0000256" key="4">
    <source>
        <dbReference type="ARBA" id="ARBA00023136"/>
    </source>
</evidence>
<feature type="transmembrane region" description="Helical" evidence="5">
    <location>
        <begin position="161"/>
        <end position="184"/>
    </location>
</feature>
<proteinExistence type="predicted"/>
<accession>A0A508T310</accession>
<feature type="transmembrane region" description="Helical" evidence="5">
    <location>
        <begin position="310"/>
        <end position="331"/>
    </location>
</feature>
<dbReference type="Proteomes" id="UP000328092">
    <property type="component" value="Unassembled WGS sequence"/>
</dbReference>
<dbReference type="PANTHER" id="PTHR32322:SF9">
    <property type="entry name" value="AMINO-ACID METABOLITE EFFLUX PUMP-RELATED"/>
    <property type="match status" value="1"/>
</dbReference>
<gene>
    <name evidence="7" type="primary">yedA_2</name>
    <name evidence="7" type="ORF">CI1B_28700</name>
</gene>
<feature type="domain" description="EamA" evidence="6">
    <location>
        <begin position="191"/>
        <end position="324"/>
    </location>
</feature>
<dbReference type="InterPro" id="IPR000620">
    <property type="entry name" value="EamA_dom"/>
</dbReference>
<feature type="transmembrane region" description="Helical" evidence="5">
    <location>
        <begin position="46"/>
        <end position="63"/>
    </location>
</feature>
<feature type="transmembrane region" description="Helical" evidence="5">
    <location>
        <begin position="69"/>
        <end position="91"/>
    </location>
</feature>
<dbReference type="EMBL" id="CAADFC020000009">
    <property type="protein sequence ID" value="VIO69662.1"/>
    <property type="molecule type" value="Genomic_DNA"/>
</dbReference>
<dbReference type="PANTHER" id="PTHR32322">
    <property type="entry name" value="INNER MEMBRANE TRANSPORTER"/>
    <property type="match status" value="1"/>
</dbReference>
<evidence type="ECO:0000256" key="1">
    <source>
        <dbReference type="ARBA" id="ARBA00004141"/>
    </source>
</evidence>
<feature type="transmembrane region" description="Helical" evidence="5">
    <location>
        <begin position="136"/>
        <end position="154"/>
    </location>
</feature>
<keyword evidence="8" id="KW-1185">Reference proteome</keyword>
<dbReference type="AlphaFoldDB" id="A0A508T310"/>
<feature type="transmembrane region" description="Helical" evidence="5">
    <location>
        <begin position="252"/>
        <end position="275"/>
    </location>
</feature>
<dbReference type="GO" id="GO:0016020">
    <property type="term" value="C:membrane"/>
    <property type="evidence" value="ECO:0007669"/>
    <property type="project" value="UniProtKB-SubCell"/>
</dbReference>
<feature type="transmembrane region" description="Helical" evidence="5">
    <location>
        <begin position="112"/>
        <end position="130"/>
    </location>
</feature>
<organism evidence="7 8">
    <name type="scientific">Bradyrhizobium ivorense</name>
    <dbReference type="NCBI Taxonomy" id="2511166"/>
    <lineage>
        <taxon>Bacteria</taxon>
        <taxon>Pseudomonadati</taxon>
        <taxon>Pseudomonadota</taxon>
        <taxon>Alphaproteobacteria</taxon>
        <taxon>Hyphomicrobiales</taxon>
        <taxon>Nitrobacteraceae</taxon>
        <taxon>Bradyrhizobium</taxon>
    </lineage>
</organism>
<evidence type="ECO:0000256" key="3">
    <source>
        <dbReference type="ARBA" id="ARBA00022989"/>
    </source>
</evidence>
<evidence type="ECO:0000256" key="2">
    <source>
        <dbReference type="ARBA" id="ARBA00022692"/>
    </source>
</evidence>
<dbReference type="InterPro" id="IPR037185">
    <property type="entry name" value="EmrE-like"/>
</dbReference>
<feature type="transmembrane region" description="Helical" evidence="5">
    <location>
        <begin position="220"/>
        <end position="240"/>
    </location>
</feature>
<dbReference type="InterPro" id="IPR050638">
    <property type="entry name" value="AA-Vitamin_Transporters"/>
</dbReference>
<comment type="caution">
    <text evidence="7">The sequence shown here is derived from an EMBL/GenBank/DDBJ whole genome shotgun (WGS) entry which is preliminary data.</text>
</comment>
<keyword evidence="3 5" id="KW-1133">Transmembrane helix</keyword>